<dbReference type="PANTHER" id="PTHR33112">
    <property type="entry name" value="DOMAIN PROTEIN, PUTATIVE-RELATED"/>
    <property type="match status" value="1"/>
</dbReference>
<comment type="caution">
    <text evidence="2">The sequence shown here is derived from an EMBL/GenBank/DDBJ whole genome shotgun (WGS) entry which is preliminary data.</text>
</comment>
<dbReference type="AlphaFoldDB" id="A0A4R8Q5Z2"/>
<dbReference type="InterPro" id="IPR010730">
    <property type="entry name" value="HET"/>
</dbReference>
<protein>
    <recommendedName>
        <fullName evidence="1">Heterokaryon incompatibility domain-containing protein</fullName>
    </recommendedName>
</protein>
<feature type="domain" description="Heterokaryon incompatibility" evidence="1">
    <location>
        <begin position="53"/>
        <end position="205"/>
    </location>
</feature>
<reference evidence="2 3" key="1">
    <citation type="submission" date="2018-11" db="EMBL/GenBank/DDBJ databases">
        <title>Genome sequence and assembly of Colletotrichum spinosum.</title>
        <authorList>
            <person name="Gan P."/>
            <person name="Shirasu K."/>
        </authorList>
    </citation>
    <scope>NUCLEOTIDE SEQUENCE [LARGE SCALE GENOMIC DNA]</scope>
    <source>
        <strain evidence="2 3">CBS 515.97</strain>
    </source>
</reference>
<sequence>MRDWLCDCDELHSECAPTKDDELPTRLICVGTERKPLLHLVETSATNIEDKKYVALSHRWGETGTRHFVTHLRDEQGHDLESFKKSIPYSEVPQTFKDAIKVTRKLGISYLWIDSLCIIQGEGGDFGTEAKRMEDVFSCAYCVIAASRAANQAAGFLGKRPGTPRQFVTLKQENAAPIYVCEGIDDFETDVLKASLNRRGWVLQERALARRTIYFTDSQMYFECGGGVRCETLTKMENNFEFLGDARFPNKAVKEQSRAVKIRYFQDLYRRYSELELTRIQDRPVAIAGLETRLRQGYSISGGYGIFDDGPDHGLFHRSLLWRRGKDINALKPIDFSSNPELAAPTWSWMAHEGGIDYLDPPYDKNIWSGTEIKAPWTTATEDSSGPRNTSHLQVVARSFDVSGGGSKDFSLIYDNPDRPAAFNKERTMCVVVARAKEGDLDKQKIHYVLLVEGVGGLEHQGRKVYGRVGVGSLLGKYIILSGEGTKGVVQ</sequence>
<gene>
    <name evidence="2" type="ORF">C8035_v002301</name>
</gene>
<keyword evidence="3" id="KW-1185">Reference proteome</keyword>
<accession>A0A4R8Q5Z2</accession>
<dbReference type="Proteomes" id="UP000295083">
    <property type="component" value="Unassembled WGS sequence"/>
</dbReference>
<proteinExistence type="predicted"/>
<dbReference type="Pfam" id="PF06985">
    <property type="entry name" value="HET"/>
    <property type="match status" value="1"/>
</dbReference>
<evidence type="ECO:0000313" key="2">
    <source>
        <dbReference type="EMBL" id="TDZ31024.1"/>
    </source>
</evidence>
<organism evidence="2 3">
    <name type="scientific">Colletotrichum spinosum</name>
    <dbReference type="NCBI Taxonomy" id="1347390"/>
    <lineage>
        <taxon>Eukaryota</taxon>
        <taxon>Fungi</taxon>
        <taxon>Dikarya</taxon>
        <taxon>Ascomycota</taxon>
        <taxon>Pezizomycotina</taxon>
        <taxon>Sordariomycetes</taxon>
        <taxon>Hypocreomycetidae</taxon>
        <taxon>Glomerellales</taxon>
        <taxon>Glomerellaceae</taxon>
        <taxon>Colletotrichum</taxon>
        <taxon>Colletotrichum orbiculare species complex</taxon>
    </lineage>
</organism>
<dbReference type="PANTHER" id="PTHR33112:SF10">
    <property type="entry name" value="TOL"/>
    <property type="match status" value="1"/>
</dbReference>
<dbReference type="EMBL" id="QAPG01000111">
    <property type="protein sequence ID" value="TDZ31024.1"/>
    <property type="molecule type" value="Genomic_DNA"/>
</dbReference>
<evidence type="ECO:0000313" key="3">
    <source>
        <dbReference type="Proteomes" id="UP000295083"/>
    </source>
</evidence>
<name>A0A4R8Q5Z2_9PEZI</name>
<evidence type="ECO:0000259" key="1">
    <source>
        <dbReference type="Pfam" id="PF06985"/>
    </source>
</evidence>